<dbReference type="InterPro" id="IPR010998">
    <property type="entry name" value="Integrase_recombinase_N"/>
</dbReference>
<dbReference type="PANTHER" id="PTHR30349:SF64">
    <property type="entry name" value="PROPHAGE INTEGRASE INTD-RELATED"/>
    <property type="match status" value="1"/>
</dbReference>
<dbReference type="Gene3D" id="1.10.150.130">
    <property type="match status" value="1"/>
</dbReference>
<protein>
    <submittedName>
        <fullName evidence="8">Integrase</fullName>
    </submittedName>
</protein>
<dbReference type="SUPFAM" id="SSF56349">
    <property type="entry name" value="DNA breaking-rejoining enzymes"/>
    <property type="match status" value="1"/>
</dbReference>
<comment type="caution">
    <text evidence="8">The sequence shown here is derived from an EMBL/GenBank/DDBJ whole genome shotgun (WGS) entry which is preliminary data.</text>
</comment>
<dbReference type="Pfam" id="PF14657">
    <property type="entry name" value="Arm-DNA-bind_4"/>
    <property type="match status" value="1"/>
</dbReference>
<dbReference type="Proteomes" id="UP001519292">
    <property type="component" value="Unassembled WGS sequence"/>
</dbReference>
<evidence type="ECO:0000313" key="9">
    <source>
        <dbReference type="Proteomes" id="UP001519292"/>
    </source>
</evidence>
<dbReference type="InterPro" id="IPR004107">
    <property type="entry name" value="Integrase_SAM-like_N"/>
</dbReference>
<feature type="domain" description="Tyr recombinase" evidence="6">
    <location>
        <begin position="162"/>
        <end position="351"/>
    </location>
</feature>
<evidence type="ECO:0000256" key="1">
    <source>
        <dbReference type="ARBA" id="ARBA00008857"/>
    </source>
</evidence>
<dbReference type="EMBL" id="JAGGLU010000001">
    <property type="protein sequence ID" value="MBP2056967.1"/>
    <property type="molecule type" value="Genomic_DNA"/>
</dbReference>
<dbReference type="PROSITE" id="PS51898">
    <property type="entry name" value="TYR_RECOMBINASE"/>
    <property type="match status" value="1"/>
</dbReference>
<dbReference type="InterPro" id="IPR028259">
    <property type="entry name" value="AP2-like_int_N"/>
</dbReference>
<evidence type="ECO:0000256" key="2">
    <source>
        <dbReference type="ARBA" id="ARBA00022908"/>
    </source>
</evidence>
<keyword evidence="3 5" id="KW-0238">DNA-binding</keyword>
<comment type="similarity">
    <text evidence="1">Belongs to the 'phage' integrase family.</text>
</comment>
<evidence type="ECO:0000256" key="5">
    <source>
        <dbReference type="PROSITE-ProRule" id="PRU01248"/>
    </source>
</evidence>
<dbReference type="InterPro" id="IPR050090">
    <property type="entry name" value="Tyrosine_recombinase_XerCD"/>
</dbReference>
<accession>A0ABS4MBB1</accession>
<dbReference type="Pfam" id="PF14659">
    <property type="entry name" value="Phage_int_SAM_3"/>
    <property type="match status" value="1"/>
</dbReference>
<dbReference type="PROSITE" id="PS51900">
    <property type="entry name" value="CB"/>
    <property type="match status" value="1"/>
</dbReference>
<evidence type="ECO:0000256" key="3">
    <source>
        <dbReference type="ARBA" id="ARBA00023125"/>
    </source>
</evidence>
<dbReference type="InterPro" id="IPR011010">
    <property type="entry name" value="DNA_brk_join_enz"/>
</dbReference>
<name>A0ABS4MBB1_9LACO</name>
<dbReference type="Gene3D" id="1.10.443.10">
    <property type="entry name" value="Intergrase catalytic core"/>
    <property type="match status" value="1"/>
</dbReference>
<dbReference type="RefSeq" id="WP_209685337.1">
    <property type="nucleotide sequence ID" value="NZ_JAGGLU010000001.1"/>
</dbReference>
<dbReference type="InterPro" id="IPR044068">
    <property type="entry name" value="CB"/>
</dbReference>
<evidence type="ECO:0000259" key="7">
    <source>
        <dbReference type="PROSITE" id="PS51900"/>
    </source>
</evidence>
<gene>
    <name evidence="8" type="ORF">J2Z60_000129</name>
</gene>
<dbReference type="Pfam" id="PF00589">
    <property type="entry name" value="Phage_integrase"/>
    <property type="match status" value="1"/>
</dbReference>
<keyword evidence="4" id="KW-0233">DNA recombination</keyword>
<keyword evidence="2" id="KW-0229">DNA integration</keyword>
<keyword evidence="9" id="KW-1185">Reference proteome</keyword>
<dbReference type="InterPro" id="IPR002104">
    <property type="entry name" value="Integrase_catalytic"/>
</dbReference>
<evidence type="ECO:0000256" key="4">
    <source>
        <dbReference type="ARBA" id="ARBA00023172"/>
    </source>
</evidence>
<feature type="domain" description="Core-binding (CB)" evidence="7">
    <location>
        <begin position="62"/>
        <end position="139"/>
    </location>
</feature>
<evidence type="ECO:0000313" key="8">
    <source>
        <dbReference type="EMBL" id="MBP2056967.1"/>
    </source>
</evidence>
<proteinExistence type="inferred from homology"/>
<dbReference type="PANTHER" id="PTHR30349">
    <property type="entry name" value="PHAGE INTEGRASE-RELATED"/>
    <property type="match status" value="1"/>
</dbReference>
<dbReference type="CDD" id="cd01189">
    <property type="entry name" value="INT_ICEBs1_C_like"/>
    <property type="match status" value="1"/>
</dbReference>
<reference evidence="8 9" key="1">
    <citation type="submission" date="2021-03" db="EMBL/GenBank/DDBJ databases">
        <title>Genomic Encyclopedia of Type Strains, Phase IV (KMG-IV): sequencing the most valuable type-strain genomes for metagenomic binning, comparative biology and taxonomic classification.</title>
        <authorList>
            <person name="Goeker M."/>
        </authorList>
    </citation>
    <scope>NUCLEOTIDE SEQUENCE [LARGE SCALE GENOMIC DNA]</scope>
    <source>
        <strain evidence="8 9">DSM 101872</strain>
    </source>
</reference>
<sequence>MASIKKRGEVWQARVTWYTSGKRNYKSKSGFKTKAEAKRWANKYEVQKDNHQITKLNPVFAEYFNEWAKTYRKIGKTTTSIQRYDQIEKYLKDYFGKQKISTITHRQYQKFINEYGSNKSKSTVQKNHGTIKACVEDAKIDNIITNNFTERTNLVWNAELTRKQDYLSENEAKKLEKNLLTKINPKFTSRYMILTALYTGMRLGEIMALKWSDINFKEKTIDITKSYDYINKKLKGPKNASSVRVIRVNDFLLTLLSDLQENKQPFVFANDKGSVPSPAGVNKVLRKHLKECDCYRKTFHFHSLRHTHASLLLFNGVQLYAISKRLGHSNMLVTAKIYSHMIDEFKAQEDNKIENVLDDFVH</sequence>
<dbReference type="InterPro" id="IPR013762">
    <property type="entry name" value="Integrase-like_cat_sf"/>
</dbReference>
<organism evidence="8 9">
    <name type="scientific">Lactobacillus colini</name>
    <dbReference type="NCBI Taxonomy" id="1819254"/>
    <lineage>
        <taxon>Bacteria</taxon>
        <taxon>Bacillati</taxon>
        <taxon>Bacillota</taxon>
        <taxon>Bacilli</taxon>
        <taxon>Lactobacillales</taxon>
        <taxon>Lactobacillaceae</taxon>
        <taxon>Lactobacillus</taxon>
    </lineage>
</organism>
<evidence type="ECO:0000259" key="6">
    <source>
        <dbReference type="PROSITE" id="PS51898"/>
    </source>
</evidence>